<dbReference type="InterPro" id="IPR007973">
    <property type="entry name" value="Pilus_assembly_TraE"/>
</dbReference>
<feature type="transmembrane region" description="Helical" evidence="1">
    <location>
        <begin position="20"/>
        <end position="42"/>
    </location>
</feature>
<evidence type="ECO:0000313" key="2">
    <source>
        <dbReference type="EMBL" id="OWQ91034.1"/>
    </source>
</evidence>
<accession>A0A246JEM7</accession>
<evidence type="ECO:0000256" key="1">
    <source>
        <dbReference type="SAM" id="Phobius"/>
    </source>
</evidence>
<dbReference type="NCBIfam" id="TIGR02761">
    <property type="entry name" value="TraE_TIGR"/>
    <property type="match status" value="1"/>
</dbReference>
<dbReference type="EMBL" id="NIOF01000004">
    <property type="protein sequence ID" value="OWQ91034.1"/>
    <property type="molecule type" value="Genomic_DNA"/>
</dbReference>
<sequence length="204" mass="22850">MEFDRHQNDLRVQRKANRTLGAIVALLATCQLISLGVIASVVGSERTVIVPPSIDRTFWVTRDQASREYLEEMAGFVAWLMLDVSPSTIDWKRNVLLNWVAPDQHAALKTKMDLEADRLRSNNAATSFLIQQFTADEKEQSVLITGRLRRQINGADVGEPETRAYLAQFKYTGGRVHLQTFKEIQNAQNGQVRVSAADPAAVAR</sequence>
<dbReference type="AlphaFoldDB" id="A0A246JEM7"/>
<proteinExistence type="predicted"/>
<keyword evidence="1" id="KW-1133">Transmembrane helix</keyword>
<organism evidence="2 3">
    <name type="scientific">Roseateles aquatilis</name>
    <dbReference type="NCBI Taxonomy" id="431061"/>
    <lineage>
        <taxon>Bacteria</taxon>
        <taxon>Pseudomonadati</taxon>
        <taxon>Pseudomonadota</taxon>
        <taxon>Betaproteobacteria</taxon>
        <taxon>Burkholderiales</taxon>
        <taxon>Sphaerotilaceae</taxon>
        <taxon>Roseateles</taxon>
    </lineage>
</organism>
<comment type="caution">
    <text evidence="2">The sequence shown here is derived from an EMBL/GenBank/DDBJ whole genome shotgun (WGS) entry which is preliminary data.</text>
</comment>
<keyword evidence="1" id="KW-0812">Transmembrane</keyword>
<dbReference type="Pfam" id="PF05309">
    <property type="entry name" value="TraE"/>
    <property type="match status" value="1"/>
</dbReference>
<keyword evidence="1" id="KW-0472">Membrane</keyword>
<keyword evidence="3" id="KW-1185">Reference proteome</keyword>
<reference evidence="2 3" key="1">
    <citation type="journal article" date="2008" name="Int. J. Syst. Evol. Microbiol.">
        <title>Description of Roseateles aquatilis sp. nov. and Roseateles terrae sp. nov., in the class Betaproteobacteria, and emended description of the genus Roseateles.</title>
        <authorList>
            <person name="Gomila M."/>
            <person name="Bowien B."/>
            <person name="Falsen E."/>
            <person name="Moore E.R."/>
            <person name="Lalucat J."/>
        </authorList>
    </citation>
    <scope>NUCLEOTIDE SEQUENCE [LARGE SCALE GENOMIC DNA]</scope>
    <source>
        <strain evidence="2 3">CCUG 48205</strain>
    </source>
</reference>
<gene>
    <name evidence="2" type="primary">traE</name>
    <name evidence="2" type="ORF">CDN99_12565</name>
</gene>
<dbReference type="OrthoDB" id="5362036at2"/>
<dbReference type="RefSeq" id="WP_088385241.1">
    <property type="nucleotide sequence ID" value="NZ_NIOF01000004.1"/>
</dbReference>
<dbReference type="Proteomes" id="UP000197468">
    <property type="component" value="Unassembled WGS sequence"/>
</dbReference>
<protein>
    <submittedName>
        <fullName evidence="2">Type IV conjugative transfer system protein TraE</fullName>
    </submittedName>
</protein>
<evidence type="ECO:0000313" key="3">
    <source>
        <dbReference type="Proteomes" id="UP000197468"/>
    </source>
</evidence>
<name>A0A246JEM7_9BURK</name>